<keyword evidence="1" id="KW-0805">Transcription regulation</keyword>
<dbReference type="PRINTS" id="PR00598">
    <property type="entry name" value="HTHMARR"/>
</dbReference>
<dbReference type="EMBL" id="CP006650">
    <property type="protein sequence ID" value="AGT07405.1"/>
    <property type="molecule type" value="Genomic_DNA"/>
</dbReference>
<dbReference type="GO" id="GO:0006950">
    <property type="term" value="P:response to stress"/>
    <property type="evidence" value="ECO:0007669"/>
    <property type="project" value="TreeGrafter"/>
</dbReference>
<dbReference type="eggNOG" id="COG1846">
    <property type="taxonomic scope" value="Bacteria"/>
</dbReference>
<evidence type="ECO:0000256" key="3">
    <source>
        <dbReference type="ARBA" id="ARBA00023163"/>
    </source>
</evidence>
<dbReference type="SMART" id="SM00347">
    <property type="entry name" value="HTH_MARR"/>
    <property type="match status" value="1"/>
</dbReference>
<dbReference type="Gene3D" id="1.10.10.10">
    <property type="entry name" value="Winged helix-like DNA-binding domain superfamily/Winged helix DNA-binding domain"/>
    <property type="match status" value="1"/>
</dbReference>
<dbReference type="Proteomes" id="UP000015480">
    <property type="component" value="Chromosome"/>
</dbReference>
<dbReference type="SUPFAM" id="SSF46785">
    <property type="entry name" value="Winged helix' DNA-binding domain"/>
    <property type="match status" value="1"/>
</dbReference>
<feature type="domain" description="HTH marR-type" evidence="4">
    <location>
        <begin position="5"/>
        <end position="135"/>
    </location>
</feature>
<keyword evidence="2" id="KW-0238">DNA-binding</keyword>
<reference evidence="5 6" key="1">
    <citation type="journal article" date="2014" name="BMC Genomics">
        <title>Architecture and functions of a multipartite genome of the methylotrophic bacterium Paracoccus aminophilus JCM 7686, containing primary and secondary chromids.</title>
        <authorList>
            <person name="Dziewit L."/>
            <person name="Czarnecki J."/>
            <person name="Wibberg D."/>
            <person name="Radlinska M."/>
            <person name="Mrozek P."/>
            <person name="Szymczak M."/>
            <person name="Schluter A."/>
            <person name="Puhler A."/>
            <person name="Bartosik D."/>
        </authorList>
    </citation>
    <scope>NUCLEOTIDE SEQUENCE [LARGE SCALE GENOMIC DNA]</scope>
    <source>
        <strain evidence="5">JCM 7686</strain>
    </source>
</reference>
<evidence type="ECO:0000313" key="5">
    <source>
        <dbReference type="EMBL" id="AGT07405.1"/>
    </source>
</evidence>
<dbReference type="RefSeq" id="WP_020949045.1">
    <property type="nucleotide sequence ID" value="NC_022041.1"/>
</dbReference>
<proteinExistence type="predicted"/>
<dbReference type="PANTHER" id="PTHR33164">
    <property type="entry name" value="TRANSCRIPTIONAL REGULATOR, MARR FAMILY"/>
    <property type="match status" value="1"/>
</dbReference>
<dbReference type="InterPro" id="IPR036390">
    <property type="entry name" value="WH_DNA-bd_sf"/>
</dbReference>
<protein>
    <submittedName>
        <fullName evidence="5">Transcriptional regulator, MarR family</fullName>
    </submittedName>
</protein>
<keyword evidence="3" id="KW-0804">Transcription</keyword>
<dbReference type="InterPro" id="IPR039422">
    <property type="entry name" value="MarR/SlyA-like"/>
</dbReference>
<dbReference type="OrthoDB" id="8452803at2"/>
<evidence type="ECO:0000256" key="1">
    <source>
        <dbReference type="ARBA" id="ARBA00023015"/>
    </source>
</evidence>
<evidence type="ECO:0000313" key="6">
    <source>
        <dbReference type="Proteomes" id="UP000015480"/>
    </source>
</evidence>
<dbReference type="PANTHER" id="PTHR33164:SF64">
    <property type="entry name" value="TRANSCRIPTIONAL REGULATOR SLYA"/>
    <property type="match status" value="1"/>
</dbReference>
<gene>
    <name evidence="5" type="ORF">JCM7686_0296</name>
</gene>
<dbReference type="AlphaFoldDB" id="S5XVJ3"/>
<keyword evidence="6" id="KW-1185">Reference proteome</keyword>
<name>S5XVJ3_PARAH</name>
<dbReference type="GO" id="GO:0003700">
    <property type="term" value="F:DNA-binding transcription factor activity"/>
    <property type="evidence" value="ECO:0007669"/>
    <property type="project" value="InterPro"/>
</dbReference>
<accession>S5XVJ3</accession>
<evidence type="ECO:0000256" key="2">
    <source>
        <dbReference type="ARBA" id="ARBA00023125"/>
    </source>
</evidence>
<dbReference type="PROSITE" id="PS50995">
    <property type="entry name" value="HTH_MARR_2"/>
    <property type="match status" value="1"/>
</dbReference>
<dbReference type="InterPro" id="IPR000835">
    <property type="entry name" value="HTH_MarR-typ"/>
</dbReference>
<dbReference type="PATRIC" id="fig|1367847.3.peg.233"/>
<dbReference type="HOGENOM" id="CLU_083287_18_2_5"/>
<dbReference type="STRING" id="1367847.JCM7686_0296"/>
<organism evidence="5 6">
    <name type="scientific">Paracoccus aminophilus JCM 7686</name>
    <dbReference type="NCBI Taxonomy" id="1367847"/>
    <lineage>
        <taxon>Bacteria</taxon>
        <taxon>Pseudomonadati</taxon>
        <taxon>Pseudomonadota</taxon>
        <taxon>Alphaproteobacteria</taxon>
        <taxon>Rhodobacterales</taxon>
        <taxon>Paracoccaceae</taxon>
        <taxon>Paracoccus</taxon>
    </lineage>
</organism>
<dbReference type="Pfam" id="PF01047">
    <property type="entry name" value="MarR"/>
    <property type="match status" value="1"/>
</dbReference>
<dbReference type="InterPro" id="IPR036388">
    <property type="entry name" value="WH-like_DNA-bd_sf"/>
</dbReference>
<dbReference type="KEGG" id="pami:JCM7686_0296"/>
<dbReference type="GO" id="GO:0003677">
    <property type="term" value="F:DNA binding"/>
    <property type="evidence" value="ECO:0007669"/>
    <property type="project" value="UniProtKB-KW"/>
</dbReference>
<sequence length="143" mass="16213">MPTHSQSLFEVFLTLSRIMRGLFDNRAQDMGLTYARARLLVTIARQEGATQTELANLLQIETPTLKRQLDALEEMQLAERRPSPGDARKYTIYLTGKARLARLVRFREEIEASVFEGISAEDIETTREVLARMSANAERLGAK</sequence>
<evidence type="ECO:0000259" key="4">
    <source>
        <dbReference type="PROSITE" id="PS50995"/>
    </source>
</evidence>